<dbReference type="AlphaFoldDB" id="A0A0J7ILB9"/>
<comment type="caution">
    <text evidence="3">The sequence shown here is derived from an EMBL/GenBank/DDBJ whole genome shotgun (WGS) entry which is preliminary data.</text>
</comment>
<evidence type="ECO:0000313" key="3">
    <source>
        <dbReference type="EMBL" id="KMQ66679.1"/>
    </source>
</evidence>
<dbReference type="PATRIC" id="fig|558151.6.peg.832"/>
<dbReference type="STRING" id="558151.ACM46_03975"/>
<evidence type="ECO:0000313" key="4">
    <source>
        <dbReference type="Proteomes" id="UP000036261"/>
    </source>
</evidence>
<dbReference type="EMBL" id="LFND01000001">
    <property type="protein sequence ID" value="KMQ66679.1"/>
    <property type="molecule type" value="Genomic_DNA"/>
</dbReference>
<protein>
    <recommendedName>
        <fullName evidence="2">UPF0033 domain-containing protein</fullName>
    </recommendedName>
</protein>
<feature type="domain" description="UPF0033" evidence="2">
    <location>
        <begin position="8"/>
        <end position="32"/>
    </location>
</feature>
<dbReference type="InterPro" id="IPR001455">
    <property type="entry name" value="TusA-like"/>
</dbReference>
<dbReference type="PANTHER" id="PTHR33279:SF6">
    <property type="entry name" value="SULFUR CARRIER PROTEIN YEDF-RELATED"/>
    <property type="match status" value="1"/>
</dbReference>
<dbReference type="Pfam" id="PF01206">
    <property type="entry name" value="TusA"/>
    <property type="match status" value="1"/>
</dbReference>
<name>A0A0J7ILB9_9FLAO</name>
<dbReference type="OrthoDB" id="9796234at2"/>
<evidence type="ECO:0000256" key="1">
    <source>
        <dbReference type="ARBA" id="ARBA00008984"/>
    </source>
</evidence>
<gene>
    <name evidence="3" type="ORF">ACM46_03975</name>
</gene>
<dbReference type="SUPFAM" id="SSF64307">
    <property type="entry name" value="SirA-like"/>
    <property type="match status" value="1"/>
</dbReference>
<comment type="similarity">
    <text evidence="1">Belongs to the sulfur carrier protein TusA family.</text>
</comment>
<organism evidence="3 4">
    <name type="scientific">Chryseobacterium angstadtii</name>
    <dbReference type="NCBI Taxonomy" id="558151"/>
    <lineage>
        <taxon>Bacteria</taxon>
        <taxon>Pseudomonadati</taxon>
        <taxon>Bacteroidota</taxon>
        <taxon>Flavobacteriia</taxon>
        <taxon>Flavobacteriales</taxon>
        <taxon>Weeksellaceae</taxon>
        <taxon>Chryseobacterium group</taxon>
        <taxon>Chryseobacterium</taxon>
    </lineage>
</organism>
<dbReference type="CDD" id="cd00291">
    <property type="entry name" value="SirA_YedF_YeeD"/>
    <property type="match status" value="1"/>
</dbReference>
<dbReference type="InterPro" id="IPR036868">
    <property type="entry name" value="TusA-like_sf"/>
</dbReference>
<proteinExistence type="inferred from homology"/>
<dbReference type="PROSITE" id="PS01148">
    <property type="entry name" value="UPF0033"/>
    <property type="match status" value="1"/>
</dbReference>
<keyword evidence="4" id="KW-1185">Reference proteome</keyword>
<dbReference type="Proteomes" id="UP000036261">
    <property type="component" value="Unassembled WGS sequence"/>
</dbReference>
<accession>A0A0J7ILB9</accession>
<dbReference type="Gene3D" id="3.30.110.40">
    <property type="entry name" value="TusA-like domain"/>
    <property type="match status" value="1"/>
</dbReference>
<sequence length="76" mass="8615">METDFSILDVSGETCPIPVLRLKKILKTMPTGDRIKLIATDPNTKTDVQRFCQNGKSNLLEYSEHEGIYSFLILKV</sequence>
<evidence type="ECO:0000259" key="2">
    <source>
        <dbReference type="PROSITE" id="PS01148"/>
    </source>
</evidence>
<reference evidence="3 4" key="1">
    <citation type="journal article" date="2013" name="Int. J. Syst. Evol. Microbiol.">
        <title>Chryseobacterium angstadtii sp. nov., isolated from a newt tank.</title>
        <authorList>
            <person name="Kirk K.E."/>
            <person name="Hoffman J.A."/>
            <person name="Smith K.A."/>
            <person name="Strahan B.L."/>
            <person name="Failor K.C."/>
            <person name="Krebs J.E."/>
            <person name="Gale A.N."/>
            <person name="Do T.D."/>
            <person name="Sontag T.C."/>
            <person name="Batties A.M."/>
            <person name="Mistiszyn K."/>
            <person name="Newman J.D."/>
        </authorList>
    </citation>
    <scope>NUCLEOTIDE SEQUENCE [LARGE SCALE GENOMIC DNA]</scope>
    <source>
        <strain evidence="3 4">KM</strain>
    </source>
</reference>
<dbReference type="RefSeq" id="WP_048505285.1">
    <property type="nucleotide sequence ID" value="NZ_LFND01000001.1"/>
</dbReference>
<dbReference type="PANTHER" id="PTHR33279">
    <property type="entry name" value="SULFUR CARRIER PROTEIN YEDF-RELATED"/>
    <property type="match status" value="1"/>
</dbReference>